<organism evidence="1 2">
    <name type="scientific">Spongiactinospora gelatinilytica</name>
    <dbReference type="NCBI Taxonomy" id="2666298"/>
    <lineage>
        <taxon>Bacteria</taxon>
        <taxon>Bacillati</taxon>
        <taxon>Actinomycetota</taxon>
        <taxon>Actinomycetes</taxon>
        <taxon>Streptosporangiales</taxon>
        <taxon>Streptosporangiaceae</taxon>
        <taxon>Spongiactinospora</taxon>
    </lineage>
</organism>
<keyword evidence="1" id="KW-0489">Methyltransferase</keyword>
<dbReference type="Proteomes" id="UP000248544">
    <property type="component" value="Unassembled WGS sequence"/>
</dbReference>
<protein>
    <submittedName>
        <fullName evidence="1">SAM-dependent methyltransferase</fullName>
    </submittedName>
</protein>
<keyword evidence="2" id="KW-1185">Reference proteome</keyword>
<dbReference type="SUPFAM" id="SSF53335">
    <property type="entry name" value="S-adenosyl-L-methionine-dependent methyltransferases"/>
    <property type="match status" value="1"/>
</dbReference>
<sequence length="278" mass="30220">MRGRTRRPVGSITRGTTGHNRLRRADRWIAAAYGGLLRSASRPLVVDLGFGASHVTTTELYLRLRAIRPDVEVLGIEIDPERVAAATPHARPGLSFAVGGFELLPAARPPLVVRAFNVLRQYGEAESATAWGLLRSRIAADGVIVEGTCSEVGHRAAWVGLDASGPRTLTLSTRFTGFDRPSDLAERLPKALIHRNVPGEPVYDLFQDLDRAWAVCSPYAAYGVRQRWAATVETLARAWPVLTRPPLGGRARWRLGELTLPWAAVAPGFPQAGARRAG</sequence>
<evidence type="ECO:0000313" key="2">
    <source>
        <dbReference type="Proteomes" id="UP000248544"/>
    </source>
</evidence>
<evidence type="ECO:0000313" key="1">
    <source>
        <dbReference type="EMBL" id="PZG41018.1"/>
    </source>
</evidence>
<name>A0A2W2GUL6_9ACTN</name>
<dbReference type="AlphaFoldDB" id="A0A2W2GUL6"/>
<keyword evidence="1" id="KW-0808">Transferase</keyword>
<dbReference type="EMBL" id="POUA01000183">
    <property type="protein sequence ID" value="PZG41018.1"/>
    <property type="molecule type" value="Genomic_DNA"/>
</dbReference>
<comment type="caution">
    <text evidence="1">The sequence shown here is derived from an EMBL/GenBank/DDBJ whole genome shotgun (WGS) entry which is preliminary data.</text>
</comment>
<dbReference type="RefSeq" id="WP_111169329.1">
    <property type="nucleotide sequence ID" value="NZ_POUA01000183.1"/>
</dbReference>
<reference evidence="1 2" key="1">
    <citation type="submission" date="2018-01" db="EMBL/GenBank/DDBJ databases">
        <title>Draft genome sequence of Sphaerisporangium sp. 7K107.</title>
        <authorList>
            <person name="Sahin N."/>
            <person name="Saygin H."/>
            <person name="Ay H."/>
        </authorList>
    </citation>
    <scope>NUCLEOTIDE SEQUENCE [LARGE SCALE GENOMIC DNA]</scope>
    <source>
        <strain evidence="1 2">7K107</strain>
    </source>
</reference>
<accession>A0A2W2GUL6</accession>
<dbReference type="GO" id="GO:0008168">
    <property type="term" value="F:methyltransferase activity"/>
    <property type="evidence" value="ECO:0007669"/>
    <property type="project" value="UniProtKB-KW"/>
</dbReference>
<gene>
    <name evidence="1" type="ORF">C1I98_22015</name>
</gene>
<dbReference type="InterPro" id="IPR029063">
    <property type="entry name" value="SAM-dependent_MTases_sf"/>
</dbReference>
<dbReference type="GO" id="GO:0032259">
    <property type="term" value="P:methylation"/>
    <property type="evidence" value="ECO:0007669"/>
    <property type="project" value="UniProtKB-KW"/>
</dbReference>
<proteinExistence type="predicted"/>